<dbReference type="InParanoid" id="A0A2J7QSN6"/>
<comment type="caution">
    <text evidence="1">The sequence shown here is derived from an EMBL/GenBank/DDBJ whole genome shotgun (WGS) entry which is preliminary data.</text>
</comment>
<dbReference type="EMBL" id="NEVH01011385">
    <property type="protein sequence ID" value="PNF31596.1"/>
    <property type="molecule type" value="Genomic_DNA"/>
</dbReference>
<sequence>LGGEAMIPYFARLLDITMNNRSIPGDWKKAIVVPIYKGVNRYLRQIWEKSEWLYEGQHGFRPGHSCESQLVTVCQDIADTMDKGVRTQSRGV</sequence>
<dbReference type="Proteomes" id="UP000235965">
    <property type="component" value="Unassembled WGS sequence"/>
</dbReference>
<name>A0A2J7QSN6_9NEOP</name>
<evidence type="ECO:0000313" key="2">
    <source>
        <dbReference type="Proteomes" id="UP000235965"/>
    </source>
</evidence>
<dbReference type="AlphaFoldDB" id="A0A2J7QSN6"/>
<feature type="non-terminal residue" evidence="1">
    <location>
        <position position="1"/>
    </location>
</feature>
<proteinExistence type="predicted"/>
<evidence type="ECO:0008006" key="3">
    <source>
        <dbReference type="Google" id="ProtNLM"/>
    </source>
</evidence>
<gene>
    <name evidence="1" type="ORF">B7P43_G18236</name>
</gene>
<reference evidence="1 2" key="1">
    <citation type="submission" date="2017-12" db="EMBL/GenBank/DDBJ databases">
        <title>Hemimetabolous genomes reveal molecular basis of termite eusociality.</title>
        <authorList>
            <person name="Harrison M.C."/>
            <person name="Jongepier E."/>
            <person name="Robertson H.M."/>
            <person name="Arning N."/>
            <person name="Bitard-Feildel T."/>
            <person name="Chao H."/>
            <person name="Childers C.P."/>
            <person name="Dinh H."/>
            <person name="Doddapaneni H."/>
            <person name="Dugan S."/>
            <person name="Gowin J."/>
            <person name="Greiner C."/>
            <person name="Han Y."/>
            <person name="Hu H."/>
            <person name="Hughes D.S.T."/>
            <person name="Huylmans A.-K."/>
            <person name="Kemena C."/>
            <person name="Kremer L.P.M."/>
            <person name="Lee S.L."/>
            <person name="Lopez-Ezquerra A."/>
            <person name="Mallet L."/>
            <person name="Monroy-Kuhn J.M."/>
            <person name="Moser A."/>
            <person name="Murali S.C."/>
            <person name="Muzny D.M."/>
            <person name="Otani S."/>
            <person name="Piulachs M.-D."/>
            <person name="Poelchau M."/>
            <person name="Qu J."/>
            <person name="Schaub F."/>
            <person name="Wada-Katsumata A."/>
            <person name="Worley K.C."/>
            <person name="Xie Q."/>
            <person name="Ylla G."/>
            <person name="Poulsen M."/>
            <person name="Gibbs R.A."/>
            <person name="Schal C."/>
            <person name="Richards S."/>
            <person name="Belles X."/>
            <person name="Korb J."/>
            <person name="Bornberg-Bauer E."/>
        </authorList>
    </citation>
    <scope>NUCLEOTIDE SEQUENCE [LARGE SCALE GENOMIC DNA]</scope>
    <source>
        <tissue evidence="1">Whole body</tissue>
    </source>
</reference>
<keyword evidence="2" id="KW-1185">Reference proteome</keyword>
<evidence type="ECO:0000313" key="1">
    <source>
        <dbReference type="EMBL" id="PNF31596.1"/>
    </source>
</evidence>
<protein>
    <recommendedName>
        <fullName evidence="3">Reverse transcriptase domain-containing protein</fullName>
    </recommendedName>
</protein>
<organism evidence="1 2">
    <name type="scientific">Cryptotermes secundus</name>
    <dbReference type="NCBI Taxonomy" id="105785"/>
    <lineage>
        <taxon>Eukaryota</taxon>
        <taxon>Metazoa</taxon>
        <taxon>Ecdysozoa</taxon>
        <taxon>Arthropoda</taxon>
        <taxon>Hexapoda</taxon>
        <taxon>Insecta</taxon>
        <taxon>Pterygota</taxon>
        <taxon>Neoptera</taxon>
        <taxon>Polyneoptera</taxon>
        <taxon>Dictyoptera</taxon>
        <taxon>Blattodea</taxon>
        <taxon>Blattoidea</taxon>
        <taxon>Termitoidae</taxon>
        <taxon>Kalotermitidae</taxon>
        <taxon>Cryptotermitinae</taxon>
        <taxon>Cryptotermes</taxon>
    </lineage>
</organism>
<accession>A0A2J7QSN6</accession>